<feature type="region of interest" description="Disordered" evidence="1">
    <location>
        <begin position="435"/>
        <end position="483"/>
    </location>
</feature>
<dbReference type="EMBL" id="CP027670">
    <property type="protein sequence ID" value="AVO43415.1"/>
    <property type="molecule type" value="Genomic_DNA"/>
</dbReference>
<keyword evidence="3" id="KW-0067">ATP-binding</keyword>
<evidence type="ECO:0000256" key="1">
    <source>
        <dbReference type="SAM" id="MobiDB-lite"/>
    </source>
</evidence>
<dbReference type="OrthoDB" id="9804145at2"/>
<keyword evidence="3" id="KW-0347">Helicase</keyword>
<keyword evidence="3" id="KW-0547">Nucleotide-binding</keyword>
<dbReference type="Pfam" id="PF04851">
    <property type="entry name" value="ResIII"/>
    <property type="match status" value="1"/>
</dbReference>
<accession>A0A2S0N5K6</accession>
<dbReference type="InterPro" id="IPR027417">
    <property type="entry name" value="P-loop_NTPase"/>
</dbReference>
<sequence length="904" mass="99946">MLQGALDLAVTAGSLQPEKFQEELEKNISAKLLRSPSPPCLLRAPTGSGKTFVMTKVLERVSSERSVLWFWFVPFVTLVSQTLDSLLQHAQGLAPTTLAQGRNQDLGSGAVLISTAQAVARAQWRNQGYDADADDDVRTLAALVARARAKELQIGLVVDEAHIGLDHSTEFGKFARWLNPDYMLMATATPKDQRLTDFLASAGRIGQEHFSVSRDDVVKARLNKQYIEAVIYSIGENMQQVTDLRRTVLRQAWMRNALIGHRLRDAGVPCVPLLLVQVANGANSVDEAAQELTRLCKVPPEAIGTHTADKPDPVLMAQIANDPTKHVLVFKQSAGTGFDAPRAFVLASLKPVNDEDFAMQFIGRVMRVSRQIRERFPKPTPIPEELDTAYVYLGNAQAQAGFEAAVQATSAVRTQLEGQSEKLVTARTMNGAVKLTNRPTPELPLSYTMGLPSREEEASPAGAAPTPAGSGWHPPTPTDPLQQDLLGEAGWTLDTVDTSSLPKATPATPQRPRTREQVLQTLADNGLRAFPLRRGLPALKGALKSEEKPSIVSLSGISQQIAQALPISATQAQAAVDAALNRTRQKEKHKELTQGKSYTQNIHVVTDRAALAREAQTALQSLPHAEEEDYRIIVNTLSERLRATVDVTLAESPDEAASPSMRVRLARDAAHWVIRQSASELKEAIFKAIVDQAKLVDAQPLPDVMIFPTDLALIGSSKNIYGVLPPSKDGTADVESVLFMDQRRWWEEQRFELNDGRVMNIGRYDGATRLNTLEQTFASCLDEAEFVHWWHRNPDKKPYSVRVVRAEHEHYFYPDFVVCVTHESGEPPMQRLIETKQDTKDAFNKAQHYPPFYGKVLFLTPDKERLRWVKDDGTLGDVVKPSEFQVVNDMLRRTKPASVPLDAE</sequence>
<dbReference type="RefSeq" id="WP_106448365.1">
    <property type="nucleotide sequence ID" value="NZ_CP027670.1"/>
</dbReference>
<dbReference type="PROSITE" id="PS51192">
    <property type="entry name" value="HELICASE_ATP_BIND_1"/>
    <property type="match status" value="1"/>
</dbReference>
<reference evidence="3 4" key="1">
    <citation type="submission" date="2018-03" db="EMBL/GenBank/DDBJ databases">
        <title>Genome sequencing of Simplicispira sp.</title>
        <authorList>
            <person name="Kim S.-J."/>
            <person name="Heo J."/>
            <person name="Kwon S.-W."/>
        </authorList>
    </citation>
    <scope>NUCLEOTIDE SEQUENCE [LARGE SCALE GENOMIC DNA]</scope>
    <source>
        <strain evidence="3 4">SC1-8</strain>
        <plasmid evidence="3 4">unnamed1</plasmid>
    </source>
</reference>
<dbReference type="GO" id="GO:0016787">
    <property type="term" value="F:hydrolase activity"/>
    <property type="evidence" value="ECO:0007669"/>
    <property type="project" value="InterPro"/>
</dbReference>
<dbReference type="GO" id="GO:0004386">
    <property type="term" value="F:helicase activity"/>
    <property type="evidence" value="ECO:0007669"/>
    <property type="project" value="UniProtKB-KW"/>
</dbReference>
<keyword evidence="3" id="KW-0378">Hydrolase</keyword>
<keyword evidence="4" id="KW-1185">Reference proteome</keyword>
<dbReference type="GO" id="GO:0005524">
    <property type="term" value="F:ATP binding"/>
    <property type="evidence" value="ECO:0007669"/>
    <property type="project" value="InterPro"/>
</dbReference>
<dbReference type="SMART" id="SM00487">
    <property type="entry name" value="DEXDc"/>
    <property type="match status" value="1"/>
</dbReference>
<dbReference type="InterPro" id="IPR006935">
    <property type="entry name" value="Helicase/UvrB_N"/>
</dbReference>
<feature type="domain" description="Helicase ATP-binding" evidence="2">
    <location>
        <begin position="31"/>
        <end position="208"/>
    </location>
</feature>
<dbReference type="Proteomes" id="UP000239326">
    <property type="component" value="Plasmid unnamed1"/>
</dbReference>
<evidence type="ECO:0000313" key="3">
    <source>
        <dbReference type="EMBL" id="AVO43415.1"/>
    </source>
</evidence>
<dbReference type="AlphaFoldDB" id="A0A2S0N5K6"/>
<geneLocation type="plasmid" evidence="3 4">
    <name>unnamed1</name>
</geneLocation>
<evidence type="ECO:0000259" key="2">
    <source>
        <dbReference type="PROSITE" id="PS51192"/>
    </source>
</evidence>
<dbReference type="GO" id="GO:0003677">
    <property type="term" value="F:DNA binding"/>
    <property type="evidence" value="ECO:0007669"/>
    <property type="project" value="InterPro"/>
</dbReference>
<protein>
    <submittedName>
        <fullName evidence="3">DEAD/DEAH box helicase</fullName>
    </submittedName>
</protein>
<dbReference type="Gene3D" id="3.40.50.300">
    <property type="entry name" value="P-loop containing nucleotide triphosphate hydrolases"/>
    <property type="match status" value="2"/>
</dbReference>
<name>A0A2S0N5K6_9BURK</name>
<proteinExistence type="predicted"/>
<organism evidence="3 4">
    <name type="scientific">Simplicispira suum</name>
    <dbReference type="NCBI Taxonomy" id="2109915"/>
    <lineage>
        <taxon>Bacteria</taxon>
        <taxon>Pseudomonadati</taxon>
        <taxon>Pseudomonadota</taxon>
        <taxon>Betaproteobacteria</taxon>
        <taxon>Burkholderiales</taxon>
        <taxon>Comamonadaceae</taxon>
        <taxon>Simplicispira</taxon>
    </lineage>
</organism>
<dbReference type="InterPro" id="IPR014001">
    <property type="entry name" value="Helicase_ATP-bd"/>
</dbReference>
<dbReference type="SUPFAM" id="SSF52540">
    <property type="entry name" value="P-loop containing nucleoside triphosphate hydrolases"/>
    <property type="match status" value="2"/>
</dbReference>
<evidence type="ECO:0000313" key="4">
    <source>
        <dbReference type="Proteomes" id="UP000239326"/>
    </source>
</evidence>
<dbReference type="REBASE" id="247426">
    <property type="entry name" value="SspSC18ORF18425P"/>
</dbReference>
<feature type="compositionally biased region" description="Low complexity" evidence="1">
    <location>
        <begin position="459"/>
        <end position="471"/>
    </location>
</feature>
<keyword evidence="3" id="KW-0614">Plasmid</keyword>
<dbReference type="KEGG" id="simp:C6571_18430"/>
<gene>
    <name evidence="3" type="ORF">C6571_18430</name>
</gene>